<feature type="domain" description="HTH cro/C1-type" evidence="1">
    <location>
        <begin position="29"/>
        <end position="77"/>
    </location>
</feature>
<dbReference type="PROSITE" id="PS50943">
    <property type="entry name" value="HTH_CROC1"/>
    <property type="match status" value="1"/>
</dbReference>
<keyword evidence="3" id="KW-1185">Reference proteome</keyword>
<dbReference type="PANTHER" id="PTHR33516">
    <property type="entry name" value="LEXA REPRESSOR"/>
    <property type="match status" value="1"/>
</dbReference>
<dbReference type="SMART" id="SM00530">
    <property type="entry name" value="HTH_XRE"/>
    <property type="match status" value="1"/>
</dbReference>
<dbReference type="InterPro" id="IPR036286">
    <property type="entry name" value="LexA/Signal_pep-like_sf"/>
</dbReference>
<dbReference type="RefSeq" id="WP_371842985.1">
    <property type="nucleotide sequence ID" value="NZ_JBGMEL010000005.1"/>
</dbReference>
<evidence type="ECO:0000259" key="1">
    <source>
        <dbReference type="PROSITE" id="PS50943"/>
    </source>
</evidence>
<comment type="caution">
    <text evidence="2">The sequence shown here is derived from an EMBL/GenBank/DDBJ whole genome shotgun (WGS) entry which is preliminary data.</text>
</comment>
<dbReference type="Proteomes" id="UP001569414">
    <property type="component" value="Unassembled WGS sequence"/>
</dbReference>
<protein>
    <submittedName>
        <fullName evidence="2">LexA family protein</fullName>
    </submittedName>
</protein>
<dbReference type="Gene3D" id="1.10.260.40">
    <property type="entry name" value="lambda repressor-like DNA-binding domains"/>
    <property type="match status" value="1"/>
</dbReference>
<organism evidence="2 3">
    <name type="scientific">Microbulbifer echini</name>
    <dbReference type="NCBI Taxonomy" id="1529067"/>
    <lineage>
        <taxon>Bacteria</taxon>
        <taxon>Pseudomonadati</taxon>
        <taxon>Pseudomonadota</taxon>
        <taxon>Gammaproteobacteria</taxon>
        <taxon>Cellvibrionales</taxon>
        <taxon>Microbulbiferaceae</taxon>
        <taxon>Microbulbifer</taxon>
    </lineage>
</organism>
<sequence length="247" mass="26523">MNKSKRKLTESELQLSESLRRIWLAKKGELGLNQEKAGAALGITQGAVGHYLNARIALNTETIIKFAQLLHVEPSDIDPNQVVKLGRRSNPSATTEDVLQGVSNASGTQSPIPPHRTTVPLISSVQAGGWAEVVDNFQPGDAEEWRETTAKVGPNAFALRIEGDSMTSPAGVSIPHGSIVIVDPDVEYTNGSIVVAKLIDVQEATIKKLVIDGPNKYLKPLNPNYAPIPINGNCRIVGVAKKVEIDL</sequence>
<dbReference type="SUPFAM" id="SSF51306">
    <property type="entry name" value="LexA/Signal peptidase"/>
    <property type="match status" value="1"/>
</dbReference>
<dbReference type="InterPro" id="IPR039418">
    <property type="entry name" value="LexA-like"/>
</dbReference>
<gene>
    <name evidence="2" type="ORF">ACCI51_06265</name>
</gene>
<dbReference type="PANTHER" id="PTHR33516:SF2">
    <property type="entry name" value="LEXA REPRESSOR-RELATED"/>
    <property type="match status" value="1"/>
</dbReference>
<dbReference type="Pfam" id="PF01381">
    <property type="entry name" value="HTH_3"/>
    <property type="match status" value="1"/>
</dbReference>
<name>A0ABV4NM87_9GAMM</name>
<dbReference type="InterPro" id="IPR001387">
    <property type="entry name" value="Cro/C1-type_HTH"/>
</dbReference>
<reference evidence="2 3" key="1">
    <citation type="submission" date="2024-08" db="EMBL/GenBank/DDBJ databases">
        <authorList>
            <person name="Ishaq N."/>
        </authorList>
    </citation>
    <scope>NUCLEOTIDE SEQUENCE [LARGE SCALE GENOMIC DNA]</scope>
    <source>
        <strain evidence="2 3">JCM 30400</strain>
    </source>
</reference>
<dbReference type="SUPFAM" id="SSF47413">
    <property type="entry name" value="lambda repressor-like DNA-binding domains"/>
    <property type="match status" value="1"/>
</dbReference>
<dbReference type="CDD" id="cd00093">
    <property type="entry name" value="HTH_XRE"/>
    <property type="match status" value="1"/>
</dbReference>
<accession>A0ABV4NM87</accession>
<dbReference type="Pfam" id="PF00717">
    <property type="entry name" value="Peptidase_S24"/>
    <property type="match status" value="1"/>
</dbReference>
<dbReference type="CDD" id="cd06529">
    <property type="entry name" value="S24_LexA-like"/>
    <property type="match status" value="1"/>
</dbReference>
<evidence type="ECO:0000313" key="3">
    <source>
        <dbReference type="Proteomes" id="UP001569414"/>
    </source>
</evidence>
<dbReference type="InterPro" id="IPR050077">
    <property type="entry name" value="LexA_repressor"/>
</dbReference>
<dbReference type="InterPro" id="IPR010982">
    <property type="entry name" value="Lambda_DNA-bd_dom_sf"/>
</dbReference>
<dbReference type="InterPro" id="IPR015927">
    <property type="entry name" value="Peptidase_S24_S26A/B/C"/>
</dbReference>
<proteinExistence type="predicted"/>
<dbReference type="EMBL" id="JBGMEL010000005">
    <property type="protein sequence ID" value="MFA0790144.1"/>
    <property type="molecule type" value="Genomic_DNA"/>
</dbReference>
<evidence type="ECO:0000313" key="2">
    <source>
        <dbReference type="EMBL" id="MFA0790144.1"/>
    </source>
</evidence>
<dbReference type="Gene3D" id="2.10.109.10">
    <property type="entry name" value="Umud Fragment, subunit A"/>
    <property type="match status" value="1"/>
</dbReference>